<evidence type="ECO:0008006" key="3">
    <source>
        <dbReference type="Google" id="ProtNLM"/>
    </source>
</evidence>
<dbReference type="RefSeq" id="WP_005000668.1">
    <property type="nucleotide sequence ID" value="NZ_CH672427.1"/>
</dbReference>
<organism evidence="1 2">
    <name type="scientific">Nitrococcus mobilis Nb-231</name>
    <dbReference type="NCBI Taxonomy" id="314278"/>
    <lineage>
        <taxon>Bacteria</taxon>
        <taxon>Pseudomonadati</taxon>
        <taxon>Pseudomonadota</taxon>
        <taxon>Gammaproteobacteria</taxon>
        <taxon>Chromatiales</taxon>
        <taxon>Ectothiorhodospiraceae</taxon>
        <taxon>Nitrococcus</taxon>
    </lineage>
</organism>
<dbReference type="AlphaFoldDB" id="A4BR13"/>
<dbReference type="GO" id="GO:0005198">
    <property type="term" value="F:structural molecule activity"/>
    <property type="evidence" value="ECO:0007669"/>
    <property type="project" value="InterPro"/>
</dbReference>
<evidence type="ECO:0000313" key="2">
    <source>
        <dbReference type="Proteomes" id="UP000003374"/>
    </source>
</evidence>
<dbReference type="Pfam" id="PF06841">
    <property type="entry name" value="Phage_T4_gp19"/>
    <property type="match status" value="1"/>
</dbReference>
<dbReference type="InterPro" id="IPR011747">
    <property type="entry name" value="CHP02241"/>
</dbReference>
<comment type="caution">
    <text evidence="1">The sequence shown here is derived from an EMBL/GenBank/DDBJ whole genome shotgun (WGS) entry which is preliminary data.</text>
</comment>
<evidence type="ECO:0000313" key="1">
    <source>
        <dbReference type="EMBL" id="EAR22013.1"/>
    </source>
</evidence>
<reference evidence="1 2" key="1">
    <citation type="submission" date="2006-02" db="EMBL/GenBank/DDBJ databases">
        <authorList>
            <person name="Waterbury J."/>
            <person name="Ferriera S."/>
            <person name="Johnson J."/>
            <person name="Kravitz S."/>
            <person name="Halpern A."/>
            <person name="Remington K."/>
            <person name="Beeson K."/>
            <person name="Tran B."/>
            <person name="Rogers Y.-H."/>
            <person name="Friedman R."/>
            <person name="Venter J.C."/>
        </authorList>
    </citation>
    <scope>NUCLEOTIDE SEQUENCE [LARGE SCALE GENOMIC DNA]</scope>
    <source>
        <strain evidence="1 2">Nb-231</strain>
    </source>
</reference>
<proteinExistence type="predicted"/>
<name>A4BR13_9GAMM</name>
<dbReference type="PANTHER" id="PTHR38009:SF1">
    <property type="entry name" value="CONSERVED HYPOTHETICAL PHAGE TAIL PROTEIN"/>
    <property type="match status" value="1"/>
</dbReference>
<dbReference type="STRING" id="314278.NB231_06481"/>
<dbReference type="OrthoDB" id="9799891at2"/>
<dbReference type="NCBIfam" id="TIGR02241">
    <property type="entry name" value="conserved hypothetical phage tail region protein"/>
    <property type="match status" value="1"/>
</dbReference>
<accession>A4BR13</accession>
<keyword evidence="2" id="KW-1185">Reference proteome</keyword>
<dbReference type="EMBL" id="AAOF01000005">
    <property type="protein sequence ID" value="EAR22013.1"/>
    <property type="molecule type" value="Genomic_DNA"/>
</dbReference>
<dbReference type="eggNOG" id="ENOG5032372">
    <property type="taxonomic scope" value="Bacteria"/>
</dbReference>
<dbReference type="Proteomes" id="UP000003374">
    <property type="component" value="Unassembled WGS sequence"/>
</dbReference>
<sequence>MPLLRAFRFEIKLHRSPQAEVGTAAGLETSASGTPLADGGFQECSGLEVEMDVQEYLEGGRNDGVIRRLGRAKYTNLVLKRGMFFGDEGQVNRELWRWLQEVVAGVRPVARYDGIVEVWGSQDQTPVATWHFDRGLPAKVTGPGLNAKSGEIAIEELHIAHEGLRLVEN</sequence>
<gene>
    <name evidence="1" type="ORF">NB231_06481</name>
</gene>
<dbReference type="PANTHER" id="PTHR38009">
    <property type="entry name" value="CONSERVED HYPOTHETICAL PHAGE TAIL PROTEIN"/>
    <property type="match status" value="1"/>
</dbReference>
<dbReference type="InterPro" id="IPR010667">
    <property type="entry name" value="Phage_T4_Gp19"/>
</dbReference>
<protein>
    <recommendedName>
        <fullName evidence="3">Phage tail protein</fullName>
    </recommendedName>
</protein>
<dbReference type="HOGENOM" id="CLU_101335_2_1_6"/>